<dbReference type="SUPFAM" id="SSF54373">
    <property type="entry name" value="FAD-linked reductases, C-terminal domain"/>
    <property type="match status" value="1"/>
</dbReference>
<feature type="domain" description="FAD dependent oxidoreductase" evidence="1">
    <location>
        <begin position="4"/>
        <end position="328"/>
    </location>
</feature>
<proteinExistence type="predicted"/>
<dbReference type="PANTHER" id="PTHR13847">
    <property type="entry name" value="SARCOSINE DEHYDROGENASE-RELATED"/>
    <property type="match status" value="1"/>
</dbReference>
<dbReference type="Gene3D" id="3.50.50.60">
    <property type="entry name" value="FAD/NAD(P)-binding domain"/>
    <property type="match status" value="1"/>
</dbReference>
<dbReference type="SUPFAM" id="SSF51971">
    <property type="entry name" value="Nucleotide-binding domain"/>
    <property type="match status" value="1"/>
</dbReference>
<gene>
    <name evidence="2" type="ORF">GCM10009117_05720</name>
</gene>
<dbReference type="Gene3D" id="3.30.9.10">
    <property type="entry name" value="D-Amino Acid Oxidase, subunit A, domain 2"/>
    <property type="match status" value="1"/>
</dbReference>
<name>A0ABP3XQB6_9FLAO</name>
<dbReference type="RefSeq" id="WP_343763587.1">
    <property type="nucleotide sequence ID" value="NZ_BAAAFG010000002.1"/>
</dbReference>
<organism evidence="2 3">
    <name type="scientific">Gangjinia marincola</name>
    <dbReference type="NCBI Taxonomy" id="578463"/>
    <lineage>
        <taxon>Bacteria</taxon>
        <taxon>Pseudomonadati</taxon>
        <taxon>Bacteroidota</taxon>
        <taxon>Flavobacteriia</taxon>
        <taxon>Flavobacteriales</taxon>
        <taxon>Flavobacteriaceae</taxon>
        <taxon>Gangjinia</taxon>
    </lineage>
</organism>
<accession>A0ABP3XQB6</accession>
<protein>
    <submittedName>
        <fullName evidence="2">FAD-dependent oxidoreductase</fullName>
    </submittedName>
</protein>
<sequence>MNRDVIIVGFGLAGLCVAEQLQRQNQSVVVISDTSQQSSRVAGGLFNPVILKRFKLAWKADDQLPVALDFYLKLQQKLSQPFLKMIPVLKRFESIQDQHNWNKAIRKPELESFLTPKIQANDNAALNADFGLGRVAQTGTVDTNALLNAYISHLESLDSILRETFDYDKLDIAENDLQYKNVKAKKIIFCEGFGVLKNPFFNWIKIQGNKGEYLIIRSSKLNVTAAVKSSIFIIPLGNDLYKVGATYERDHLTQTPSVKAKNYLIKELNALITWEYDIVDQVAGIRPTVSDRKPVLGQHPQYKNLYCCNGFGSRGVLMGPSMAKVIVDNMLCGHTVPKELDVNRFN</sequence>
<dbReference type="InterPro" id="IPR036188">
    <property type="entry name" value="FAD/NAD-bd_sf"/>
</dbReference>
<reference evidence="3" key="1">
    <citation type="journal article" date="2019" name="Int. J. Syst. Evol. Microbiol.">
        <title>The Global Catalogue of Microorganisms (GCM) 10K type strain sequencing project: providing services to taxonomists for standard genome sequencing and annotation.</title>
        <authorList>
            <consortium name="The Broad Institute Genomics Platform"/>
            <consortium name="The Broad Institute Genome Sequencing Center for Infectious Disease"/>
            <person name="Wu L."/>
            <person name="Ma J."/>
        </authorList>
    </citation>
    <scope>NUCLEOTIDE SEQUENCE [LARGE SCALE GENOMIC DNA]</scope>
    <source>
        <strain evidence="3">JCM 16082</strain>
    </source>
</reference>
<keyword evidence="3" id="KW-1185">Reference proteome</keyword>
<dbReference type="Pfam" id="PF01266">
    <property type="entry name" value="DAO"/>
    <property type="match status" value="1"/>
</dbReference>
<evidence type="ECO:0000313" key="2">
    <source>
        <dbReference type="EMBL" id="GAA0871426.1"/>
    </source>
</evidence>
<comment type="caution">
    <text evidence="2">The sequence shown here is derived from an EMBL/GenBank/DDBJ whole genome shotgun (WGS) entry which is preliminary data.</text>
</comment>
<dbReference type="Proteomes" id="UP001500507">
    <property type="component" value="Unassembled WGS sequence"/>
</dbReference>
<dbReference type="EMBL" id="BAAAFG010000002">
    <property type="protein sequence ID" value="GAA0871426.1"/>
    <property type="molecule type" value="Genomic_DNA"/>
</dbReference>
<evidence type="ECO:0000259" key="1">
    <source>
        <dbReference type="Pfam" id="PF01266"/>
    </source>
</evidence>
<evidence type="ECO:0000313" key="3">
    <source>
        <dbReference type="Proteomes" id="UP001500507"/>
    </source>
</evidence>
<dbReference type="InterPro" id="IPR006076">
    <property type="entry name" value="FAD-dep_OxRdtase"/>
</dbReference>